<evidence type="ECO:0000313" key="9">
    <source>
        <dbReference type="Proteomes" id="UP001597373"/>
    </source>
</evidence>
<sequence length="493" mass="54717">MSTAYDVLRLIEQIGETSSRTEKEELLGLLVAMPLGKFVLEWAYNPFITFGVKAVEHGSGGTFNIQFRDTLVKPLLERLAKRELTGRAAEAEIRDVMGALDADGARLLYLILSKDLKCGIGPATINAVMPGLIPTFAVMRANAYESKRVKSWPQKAEFKLDGQRNTFLCHNGNGRFFTRAGNPVPALDFMVPIVMKAAHIVVGAGRADLNEVLLNENGELDFMLDGEAMMGLFEDTGKLRRAREAAIGAELHLYDFMSFGDFDAPGAVGKPLVERRRLLSDFVRLAKASLPHEEGEMLQLVPQFFANNEREAMELFETARSMSLAKYLARGNPEREAELLKTTIDKATGKPKVLEGIMLKDPNGLYEKKKSNGWLKIKAEETEDLRVIGWFEGEVGTKLEGKFGGYLVDHNGVEVRVGGGFSDAEREAALVECLAATAGQEPVIKKGIKTYYFTGRLIEVEYNEVTPDGSLRHPRFVRYRDDKDGEIETREAA</sequence>
<dbReference type="InterPro" id="IPR029319">
    <property type="entry name" value="DNA_ligase_OB"/>
</dbReference>
<accession>A0ABW5DJ07</accession>
<protein>
    <recommendedName>
        <fullName evidence="7">ATP-dependent DNA ligase family profile domain-containing protein</fullName>
    </recommendedName>
</protein>
<evidence type="ECO:0000256" key="2">
    <source>
        <dbReference type="ARBA" id="ARBA00022598"/>
    </source>
</evidence>
<dbReference type="Pfam" id="PF14743">
    <property type="entry name" value="DNA_ligase_OB_2"/>
    <property type="match status" value="1"/>
</dbReference>
<keyword evidence="4" id="KW-0227">DNA damage</keyword>
<reference evidence="9" key="1">
    <citation type="journal article" date="2019" name="Int. J. Syst. Evol. Microbiol.">
        <title>The Global Catalogue of Microorganisms (GCM) 10K type strain sequencing project: providing services to taxonomists for standard genome sequencing and annotation.</title>
        <authorList>
            <consortium name="The Broad Institute Genomics Platform"/>
            <consortium name="The Broad Institute Genome Sequencing Center for Infectious Disease"/>
            <person name="Wu L."/>
            <person name="Ma J."/>
        </authorList>
    </citation>
    <scope>NUCLEOTIDE SEQUENCE [LARGE SCALE GENOMIC DNA]</scope>
    <source>
        <strain evidence="9">KCTC 23707</strain>
    </source>
</reference>
<dbReference type="PANTHER" id="PTHR47810">
    <property type="entry name" value="DNA LIGASE"/>
    <property type="match status" value="1"/>
</dbReference>
<organism evidence="8 9">
    <name type="scientific">Chelativorans composti</name>
    <dbReference type="NCBI Taxonomy" id="768533"/>
    <lineage>
        <taxon>Bacteria</taxon>
        <taxon>Pseudomonadati</taxon>
        <taxon>Pseudomonadota</taxon>
        <taxon>Alphaproteobacteria</taxon>
        <taxon>Hyphomicrobiales</taxon>
        <taxon>Phyllobacteriaceae</taxon>
        <taxon>Chelativorans</taxon>
    </lineage>
</organism>
<dbReference type="InterPro" id="IPR050326">
    <property type="entry name" value="NAD_dep_DNA_ligaseB"/>
</dbReference>
<dbReference type="InterPro" id="IPR012340">
    <property type="entry name" value="NA-bd_OB-fold"/>
</dbReference>
<comment type="cofactor">
    <cofactor evidence="1">
        <name>a divalent metal cation</name>
        <dbReference type="ChEBI" id="CHEBI:60240"/>
    </cofactor>
</comment>
<gene>
    <name evidence="8" type="ORF">ACFSMZ_15285</name>
</gene>
<dbReference type="PROSITE" id="PS00333">
    <property type="entry name" value="DNA_LIGASE_A2"/>
    <property type="match status" value="1"/>
</dbReference>
<dbReference type="PROSITE" id="PS50160">
    <property type="entry name" value="DNA_LIGASE_A3"/>
    <property type="match status" value="1"/>
</dbReference>
<dbReference type="RefSeq" id="WP_345098490.1">
    <property type="nucleotide sequence ID" value="NZ_BAABGS010000017.1"/>
</dbReference>
<keyword evidence="5" id="KW-0234">DNA repair</keyword>
<evidence type="ECO:0000256" key="5">
    <source>
        <dbReference type="ARBA" id="ARBA00023204"/>
    </source>
</evidence>
<comment type="catalytic activity">
    <reaction evidence="6">
        <text>ATP + (deoxyribonucleotide)n-3'-hydroxyl + 5'-phospho-(deoxyribonucleotide)m = (deoxyribonucleotide)n+m + AMP + diphosphate.</text>
        <dbReference type="EC" id="6.5.1.1"/>
    </reaction>
</comment>
<proteinExistence type="predicted"/>
<dbReference type="InterPro" id="IPR012310">
    <property type="entry name" value="DNA_ligase_ATP-dep_cent"/>
</dbReference>
<keyword evidence="2" id="KW-0436">Ligase</keyword>
<evidence type="ECO:0000259" key="7">
    <source>
        <dbReference type="PROSITE" id="PS50160"/>
    </source>
</evidence>
<evidence type="ECO:0000313" key="8">
    <source>
        <dbReference type="EMBL" id="MFD2261112.1"/>
    </source>
</evidence>
<keyword evidence="3" id="KW-0235">DNA replication</keyword>
<evidence type="ECO:0000256" key="4">
    <source>
        <dbReference type="ARBA" id="ARBA00022763"/>
    </source>
</evidence>
<dbReference type="SUPFAM" id="SSF56091">
    <property type="entry name" value="DNA ligase/mRNA capping enzyme, catalytic domain"/>
    <property type="match status" value="1"/>
</dbReference>
<dbReference type="InterPro" id="IPR016059">
    <property type="entry name" value="DNA_ligase_ATP-dep_CS"/>
</dbReference>
<dbReference type="Gene3D" id="2.40.50.140">
    <property type="entry name" value="Nucleic acid-binding proteins"/>
    <property type="match status" value="1"/>
</dbReference>
<name>A0ABW5DJ07_9HYPH</name>
<keyword evidence="9" id="KW-1185">Reference proteome</keyword>
<feature type="domain" description="ATP-dependent DNA ligase family profile" evidence="7">
    <location>
        <begin position="242"/>
        <end position="408"/>
    </location>
</feature>
<dbReference type="Pfam" id="PF01068">
    <property type="entry name" value="DNA_ligase_A_M"/>
    <property type="match status" value="1"/>
</dbReference>
<dbReference type="EMBL" id="JBHUIR010000059">
    <property type="protein sequence ID" value="MFD2261112.1"/>
    <property type="molecule type" value="Genomic_DNA"/>
</dbReference>
<dbReference type="Gene3D" id="3.30.470.30">
    <property type="entry name" value="DNA ligase/mRNA capping enzyme"/>
    <property type="match status" value="1"/>
</dbReference>
<comment type="caution">
    <text evidence="8">The sequence shown here is derived from an EMBL/GenBank/DDBJ whole genome shotgun (WGS) entry which is preliminary data.</text>
</comment>
<evidence type="ECO:0000256" key="1">
    <source>
        <dbReference type="ARBA" id="ARBA00001968"/>
    </source>
</evidence>
<evidence type="ECO:0000256" key="6">
    <source>
        <dbReference type="ARBA" id="ARBA00034003"/>
    </source>
</evidence>
<dbReference type="SUPFAM" id="SSF50249">
    <property type="entry name" value="Nucleic acid-binding proteins"/>
    <property type="match status" value="1"/>
</dbReference>
<dbReference type="Proteomes" id="UP001597373">
    <property type="component" value="Unassembled WGS sequence"/>
</dbReference>
<dbReference type="PANTHER" id="PTHR47810:SF1">
    <property type="entry name" value="DNA LIGASE B"/>
    <property type="match status" value="1"/>
</dbReference>
<evidence type="ECO:0000256" key="3">
    <source>
        <dbReference type="ARBA" id="ARBA00022705"/>
    </source>
</evidence>
<dbReference type="CDD" id="cd08041">
    <property type="entry name" value="OBF_kDNA_ligase_like"/>
    <property type="match status" value="1"/>
</dbReference>